<dbReference type="STRING" id="44742.AXF13_08445"/>
<protein>
    <submittedName>
        <fullName evidence="8">Fis family transcriptional regulator</fullName>
    </submittedName>
</protein>
<organism evidence="8 9">
    <name type="scientific">Desulfovibrio fairfieldensis</name>
    <dbReference type="NCBI Taxonomy" id="44742"/>
    <lineage>
        <taxon>Bacteria</taxon>
        <taxon>Pseudomonadati</taxon>
        <taxon>Thermodesulfobacteriota</taxon>
        <taxon>Desulfovibrionia</taxon>
        <taxon>Desulfovibrionales</taxon>
        <taxon>Desulfovibrionaceae</taxon>
        <taxon>Desulfovibrio</taxon>
    </lineage>
</organism>
<evidence type="ECO:0000256" key="3">
    <source>
        <dbReference type="ARBA" id="ARBA00023015"/>
    </source>
</evidence>
<dbReference type="PROSITE" id="PS00676">
    <property type="entry name" value="SIGMA54_INTERACT_2"/>
    <property type="match status" value="1"/>
</dbReference>
<dbReference type="InterPro" id="IPR029016">
    <property type="entry name" value="GAF-like_dom_sf"/>
</dbReference>
<dbReference type="InterPro" id="IPR002078">
    <property type="entry name" value="Sigma_54_int"/>
</dbReference>
<dbReference type="PRINTS" id="PR01590">
    <property type="entry name" value="HTHFIS"/>
</dbReference>
<gene>
    <name evidence="8" type="ORF">AXF13_08445</name>
</gene>
<dbReference type="PANTHER" id="PTHR32071">
    <property type="entry name" value="TRANSCRIPTIONAL REGULATORY PROTEIN"/>
    <property type="match status" value="1"/>
</dbReference>
<dbReference type="Gene3D" id="1.10.8.60">
    <property type="match status" value="1"/>
</dbReference>
<dbReference type="InterPro" id="IPR003593">
    <property type="entry name" value="AAA+_ATPase"/>
</dbReference>
<dbReference type="Pfam" id="PF00158">
    <property type="entry name" value="Sigma54_activat"/>
    <property type="match status" value="1"/>
</dbReference>
<evidence type="ECO:0000256" key="4">
    <source>
        <dbReference type="ARBA" id="ARBA00023125"/>
    </source>
</evidence>
<evidence type="ECO:0000313" key="8">
    <source>
        <dbReference type="EMBL" id="AMD90149.1"/>
    </source>
</evidence>
<keyword evidence="3" id="KW-0805">Transcription regulation</keyword>
<evidence type="ECO:0000256" key="6">
    <source>
        <dbReference type="SAM" id="MobiDB-lite"/>
    </source>
</evidence>
<proteinExistence type="predicted"/>
<dbReference type="Gene3D" id="1.10.10.60">
    <property type="entry name" value="Homeodomain-like"/>
    <property type="match status" value="1"/>
</dbReference>
<dbReference type="InterPro" id="IPR025943">
    <property type="entry name" value="Sigma_54_int_dom_ATP-bd_2"/>
</dbReference>
<dbReference type="GO" id="GO:0005524">
    <property type="term" value="F:ATP binding"/>
    <property type="evidence" value="ECO:0007669"/>
    <property type="project" value="UniProtKB-KW"/>
</dbReference>
<dbReference type="Pfam" id="PF02954">
    <property type="entry name" value="HTH_8"/>
    <property type="match status" value="1"/>
</dbReference>
<dbReference type="SUPFAM" id="SSF52540">
    <property type="entry name" value="P-loop containing nucleoside triphosphate hydrolases"/>
    <property type="match status" value="1"/>
</dbReference>
<dbReference type="RefSeq" id="WP_062252562.1">
    <property type="nucleotide sequence ID" value="NZ_CP014229.1"/>
</dbReference>
<dbReference type="AlphaFoldDB" id="A0A0X8JJW5"/>
<evidence type="ECO:0000256" key="1">
    <source>
        <dbReference type="ARBA" id="ARBA00022741"/>
    </source>
</evidence>
<evidence type="ECO:0000256" key="5">
    <source>
        <dbReference type="ARBA" id="ARBA00023163"/>
    </source>
</evidence>
<dbReference type="SUPFAM" id="SSF55781">
    <property type="entry name" value="GAF domain-like"/>
    <property type="match status" value="1"/>
</dbReference>
<evidence type="ECO:0000259" key="7">
    <source>
        <dbReference type="PROSITE" id="PS50045"/>
    </source>
</evidence>
<dbReference type="SMART" id="SM00382">
    <property type="entry name" value="AAA"/>
    <property type="match status" value="1"/>
</dbReference>
<dbReference type="Pfam" id="PF25601">
    <property type="entry name" value="AAA_lid_14"/>
    <property type="match status" value="1"/>
</dbReference>
<keyword evidence="9" id="KW-1185">Reference proteome</keyword>
<accession>A0A0X8JJW5</accession>
<dbReference type="CDD" id="cd00009">
    <property type="entry name" value="AAA"/>
    <property type="match status" value="1"/>
</dbReference>
<keyword evidence="1" id="KW-0547">Nucleotide-binding</keyword>
<keyword evidence="4" id="KW-0238">DNA-binding</keyword>
<dbReference type="Gene3D" id="3.40.50.300">
    <property type="entry name" value="P-loop containing nucleotide triphosphate hydrolases"/>
    <property type="match status" value="1"/>
</dbReference>
<keyword evidence="5" id="KW-0804">Transcription</keyword>
<dbReference type="InterPro" id="IPR027417">
    <property type="entry name" value="P-loop_NTPase"/>
</dbReference>
<dbReference type="InterPro" id="IPR025944">
    <property type="entry name" value="Sigma_54_int_dom_CS"/>
</dbReference>
<dbReference type="FunFam" id="3.40.50.300:FF:000006">
    <property type="entry name" value="DNA-binding transcriptional regulator NtrC"/>
    <property type="match status" value="1"/>
</dbReference>
<dbReference type="PROSITE" id="PS00688">
    <property type="entry name" value="SIGMA54_INTERACT_3"/>
    <property type="match status" value="1"/>
</dbReference>
<feature type="region of interest" description="Disordered" evidence="6">
    <location>
        <begin position="503"/>
        <end position="529"/>
    </location>
</feature>
<dbReference type="InterPro" id="IPR058031">
    <property type="entry name" value="AAA_lid_NorR"/>
</dbReference>
<sequence>MNSVTQPTEPPAAATALRACADLAETAVCLARLAGTAAQADFCGVFLLDYTGTELLLRAVWHAGAGASAPRGHSLPLGSQDPVCFSLQTGTEYTVRDGMQNAAFPSLDLLRPQKAAARLTALPLPAWKNRSLGGLLLGFGRDRAPAIDPQPLCDLGALLLEAHLQRQKEDLLLHSLNEDLSRLEQGSQCLRIVESFFLGKSPATLRVREQIARAAPTDVAVLITGETGTGKEVAASALHAASRRRAAPFIKINCAALPAHLLESELFGHRKGAFSGADSDNPGLLRSAHGGTVLLDEIGEMPSELQAKLLRVLQDRQVRPLGSSKTFPADIRIIAATNKSMREVLESGSFRSDLYHRLAGLHIHIPPLRERPEDIPLLAQHFLIQMRGTLRRPGLSLTPESLRLLGGLDYPGNVRQLCNRIQAAAVMADPAADRLMPEAFAPVESPAAEEEDLRSGGLARSLRLLEEKLIKRALARCSGNVTEAARELHLPRSTLVSKLKKLVPPHNTEASRPQRRQLSRSGAPYGYYV</sequence>
<dbReference type="EMBL" id="CP014229">
    <property type="protein sequence ID" value="AMD90149.1"/>
    <property type="molecule type" value="Genomic_DNA"/>
</dbReference>
<dbReference type="PROSITE" id="PS50045">
    <property type="entry name" value="SIGMA54_INTERACT_4"/>
    <property type="match status" value="1"/>
</dbReference>
<evidence type="ECO:0000256" key="2">
    <source>
        <dbReference type="ARBA" id="ARBA00022840"/>
    </source>
</evidence>
<reference evidence="9" key="1">
    <citation type="submission" date="2016-02" db="EMBL/GenBank/DDBJ databases">
        <authorList>
            <person name="Holder M.E."/>
            <person name="Ajami N.J."/>
            <person name="Petrosino J.F."/>
        </authorList>
    </citation>
    <scope>NUCLEOTIDE SEQUENCE [LARGE SCALE GENOMIC DNA]</scope>
    <source>
        <strain evidence="9">CCUG 45958</strain>
    </source>
</reference>
<dbReference type="InterPro" id="IPR002197">
    <property type="entry name" value="HTH_Fis"/>
</dbReference>
<dbReference type="Gene3D" id="3.30.450.40">
    <property type="match status" value="1"/>
</dbReference>
<dbReference type="InterPro" id="IPR009057">
    <property type="entry name" value="Homeodomain-like_sf"/>
</dbReference>
<dbReference type="Proteomes" id="UP000069241">
    <property type="component" value="Chromosome"/>
</dbReference>
<dbReference type="GO" id="GO:0006355">
    <property type="term" value="P:regulation of DNA-templated transcription"/>
    <property type="evidence" value="ECO:0007669"/>
    <property type="project" value="InterPro"/>
</dbReference>
<feature type="domain" description="Sigma-54 factor interaction" evidence="7">
    <location>
        <begin position="197"/>
        <end position="426"/>
    </location>
</feature>
<dbReference type="SUPFAM" id="SSF46689">
    <property type="entry name" value="Homeodomain-like"/>
    <property type="match status" value="1"/>
</dbReference>
<keyword evidence="2" id="KW-0067">ATP-binding</keyword>
<dbReference type="KEGG" id="dfi:AXF13_08445"/>
<evidence type="ECO:0000313" key="9">
    <source>
        <dbReference type="Proteomes" id="UP000069241"/>
    </source>
</evidence>
<dbReference type="PANTHER" id="PTHR32071:SF117">
    <property type="entry name" value="PTS-DEPENDENT DIHYDROXYACETONE KINASE OPERON REGULATORY PROTEIN-RELATED"/>
    <property type="match status" value="1"/>
</dbReference>
<name>A0A0X8JJW5_9BACT</name>
<dbReference type="GO" id="GO:0043565">
    <property type="term" value="F:sequence-specific DNA binding"/>
    <property type="evidence" value="ECO:0007669"/>
    <property type="project" value="InterPro"/>
</dbReference>